<dbReference type="PANTHER" id="PTHR42100">
    <property type="entry name" value="OXIDOREDUCTASE 178 KDA SUBUNIT, PUTATIVE (AFU_ORTHOLOGUE AFUA_8G04320)-RELATED"/>
    <property type="match status" value="1"/>
</dbReference>
<dbReference type="EMBL" id="KV448128">
    <property type="protein sequence ID" value="OAX44158.1"/>
    <property type="molecule type" value="Genomic_DNA"/>
</dbReference>
<organism evidence="2 3">
    <name type="scientific">Rhizopogon vinicolor AM-OR11-026</name>
    <dbReference type="NCBI Taxonomy" id="1314800"/>
    <lineage>
        <taxon>Eukaryota</taxon>
        <taxon>Fungi</taxon>
        <taxon>Dikarya</taxon>
        <taxon>Basidiomycota</taxon>
        <taxon>Agaricomycotina</taxon>
        <taxon>Agaricomycetes</taxon>
        <taxon>Agaricomycetidae</taxon>
        <taxon>Boletales</taxon>
        <taxon>Suillineae</taxon>
        <taxon>Rhizopogonaceae</taxon>
        <taxon>Rhizopogon</taxon>
    </lineage>
</organism>
<dbReference type="AlphaFoldDB" id="A0A1B7NH40"/>
<dbReference type="Proteomes" id="UP000092154">
    <property type="component" value="Unassembled WGS sequence"/>
</dbReference>
<evidence type="ECO:0000256" key="1">
    <source>
        <dbReference type="SAM" id="MobiDB-lite"/>
    </source>
</evidence>
<gene>
    <name evidence="2" type="ORF">K503DRAFT_546029</name>
</gene>
<sequence>MSLARANLQLLLRQKPAVGNIPLIQRRFASHDSHAHDEHHDDTQYSREAGFSTPFWRNTVVLSLLAVGFYKWAPSPNQDVYLTQWLAQYMTPRDFWAALNEKHLLLSQQASDNTILQADAKRPNIHRYRYPQILDTGSPHLQPVGSVADTSSTAGRSE</sequence>
<dbReference type="PANTHER" id="PTHR42100:SF1">
    <property type="entry name" value="OXIDOREDUCTASE 178 KDA SUBUNIT, PUTATIVE (AFU_ORTHOLOGUE AFUA_8G04320)-RELATED"/>
    <property type="match status" value="1"/>
</dbReference>
<dbReference type="GO" id="GO:0005739">
    <property type="term" value="C:mitochondrion"/>
    <property type="evidence" value="ECO:0007669"/>
    <property type="project" value="InterPro"/>
</dbReference>
<dbReference type="OrthoDB" id="2120038at2759"/>
<reference evidence="2 3" key="1">
    <citation type="submission" date="2016-06" db="EMBL/GenBank/DDBJ databases">
        <title>Comparative genomics of the ectomycorrhizal sister species Rhizopogon vinicolor and Rhizopogon vesiculosus (Basidiomycota: Boletales) reveals a divergence of the mating type B locus.</title>
        <authorList>
            <consortium name="DOE Joint Genome Institute"/>
            <person name="Mujic A.B."/>
            <person name="Kuo A."/>
            <person name="Tritt A."/>
            <person name="Lipzen A."/>
            <person name="Chen C."/>
            <person name="Johnson J."/>
            <person name="Sharma A."/>
            <person name="Barry K."/>
            <person name="Grigoriev I.V."/>
            <person name="Spatafora J.W."/>
        </authorList>
    </citation>
    <scope>NUCLEOTIDE SEQUENCE [LARGE SCALE GENOMIC DNA]</scope>
    <source>
        <strain evidence="2 3">AM-OR11-026</strain>
    </source>
</reference>
<feature type="region of interest" description="Disordered" evidence="1">
    <location>
        <begin position="135"/>
        <end position="158"/>
    </location>
</feature>
<proteinExistence type="predicted"/>
<keyword evidence="3" id="KW-1185">Reference proteome</keyword>
<dbReference type="STRING" id="1314800.A0A1B7NH40"/>
<name>A0A1B7NH40_9AGAM</name>
<dbReference type="InParanoid" id="A0A1B7NH40"/>
<accession>A0A1B7NH40</accession>
<evidence type="ECO:0000313" key="2">
    <source>
        <dbReference type="EMBL" id="OAX44158.1"/>
    </source>
</evidence>
<feature type="compositionally biased region" description="Polar residues" evidence="1">
    <location>
        <begin position="148"/>
        <end position="158"/>
    </location>
</feature>
<protein>
    <submittedName>
        <fullName evidence="2">Uncharacterized protein</fullName>
    </submittedName>
</protein>
<dbReference type="InterPro" id="IPR034444">
    <property type="entry name" value="Nuo17.8"/>
</dbReference>
<evidence type="ECO:0000313" key="3">
    <source>
        <dbReference type="Proteomes" id="UP000092154"/>
    </source>
</evidence>